<dbReference type="EMBL" id="CP036432">
    <property type="protein sequence ID" value="QDV87145.1"/>
    <property type="molecule type" value="Genomic_DNA"/>
</dbReference>
<dbReference type="InterPro" id="IPR027039">
    <property type="entry name" value="Crtac1"/>
</dbReference>
<dbReference type="RefSeq" id="WP_145218660.1">
    <property type="nucleotide sequence ID" value="NZ_CP036432.1"/>
</dbReference>
<accession>A0ABX5Y1R7</accession>
<sequence length="516" mass="56784">MSDNSNRRDAVAEGSVGGTVVMLICVCVLGVCSLCGCDRTQTAAEVTPPSRSPRDSVIQDGIDQDSVDQDSGFRSSSGGDVDAPGPSTTDVADGRDRGAPGEPGDSNTPQPATAEQLRETALRALEQGQDDLAFQLVRQVMRMTPDHPQAIFLHALVLGDRHRFHEAIEILDDLAARMPATRLPAMGQTAEWLVLAGNYDQAEARYRTILDEIPDATMVHRHLGQLLLQQGKRIEAASHFRYLAQRGEVNQDELRCLLSLVKPLPKQMESGRLEPLNRLAQSRNQMALQDLDAALEILQPEEHQTSRAGADANRQAVAWAEASLRARIQALRNEWDAVRQWAESVQPDAADADGWFAAGCHAAHQQNHDQAIRCFSRTLLIDFTDVDAYDRFSKSLRAAGQTTVADEADRRAKWIRQTQDIGNRLTMNQSRDRALVATLVTLLQQLKRPVEAFAWQSIDLVFAVNDAAISEAEAENAFLAIGEQRERLLRSGGHQIAPSFILCGLQIDALELRQGD</sequence>
<gene>
    <name evidence="3" type="ORF">TBK1r_61730</name>
</gene>
<dbReference type="Proteomes" id="UP000318081">
    <property type="component" value="Chromosome"/>
</dbReference>
<evidence type="ECO:0000256" key="2">
    <source>
        <dbReference type="SAM" id="Phobius"/>
    </source>
</evidence>
<evidence type="ECO:0000256" key="1">
    <source>
        <dbReference type="SAM" id="MobiDB-lite"/>
    </source>
</evidence>
<organism evidence="3 4">
    <name type="scientific">Stieleria magnilauensis</name>
    <dbReference type="NCBI Taxonomy" id="2527963"/>
    <lineage>
        <taxon>Bacteria</taxon>
        <taxon>Pseudomonadati</taxon>
        <taxon>Planctomycetota</taxon>
        <taxon>Planctomycetia</taxon>
        <taxon>Pirellulales</taxon>
        <taxon>Pirellulaceae</taxon>
        <taxon>Stieleria</taxon>
    </lineage>
</organism>
<keyword evidence="2" id="KW-1133">Transmembrane helix</keyword>
<dbReference type="Gene3D" id="1.25.40.10">
    <property type="entry name" value="Tetratricopeptide repeat domain"/>
    <property type="match status" value="2"/>
</dbReference>
<keyword evidence="2" id="KW-0472">Membrane</keyword>
<feature type="region of interest" description="Disordered" evidence="1">
    <location>
        <begin position="42"/>
        <end position="114"/>
    </location>
</feature>
<dbReference type="InterPro" id="IPR011990">
    <property type="entry name" value="TPR-like_helical_dom_sf"/>
</dbReference>
<feature type="transmembrane region" description="Helical" evidence="2">
    <location>
        <begin position="12"/>
        <end position="31"/>
    </location>
</feature>
<proteinExistence type="predicted"/>
<evidence type="ECO:0000313" key="3">
    <source>
        <dbReference type="EMBL" id="QDV87145.1"/>
    </source>
</evidence>
<reference evidence="3 4" key="1">
    <citation type="submission" date="2019-02" db="EMBL/GenBank/DDBJ databases">
        <title>Deep-cultivation of Planctomycetes and their phenomic and genomic characterization uncovers novel biology.</title>
        <authorList>
            <person name="Wiegand S."/>
            <person name="Jogler M."/>
            <person name="Boedeker C."/>
            <person name="Pinto D."/>
            <person name="Vollmers J."/>
            <person name="Rivas-Marin E."/>
            <person name="Kohn T."/>
            <person name="Peeters S.H."/>
            <person name="Heuer A."/>
            <person name="Rast P."/>
            <person name="Oberbeckmann S."/>
            <person name="Bunk B."/>
            <person name="Jeske O."/>
            <person name="Meyerdierks A."/>
            <person name="Storesund J.E."/>
            <person name="Kallscheuer N."/>
            <person name="Luecker S."/>
            <person name="Lage O.M."/>
            <person name="Pohl T."/>
            <person name="Merkel B.J."/>
            <person name="Hornburger P."/>
            <person name="Mueller R.-W."/>
            <person name="Bruemmer F."/>
            <person name="Labrenz M."/>
            <person name="Spormann A.M."/>
            <person name="Op den Camp H."/>
            <person name="Overmann J."/>
            <person name="Amann R."/>
            <person name="Jetten M.S.M."/>
            <person name="Mascher T."/>
            <person name="Medema M.H."/>
            <person name="Devos D.P."/>
            <person name="Kaster A.-K."/>
            <person name="Ovreas L."/>
            <person name="Rohde M."/>
            <person name="Galperin M.Y."/>
            <person name="Jogler C."/>
        </authorList>
    </citation>
    <scope>NUCLEOTIDE SEQUENCE [LARGE SCALE GENOMIC DNA]</scope>
    <source>
        <strain evidence="3 4">TBK1r</strain>
    </source>
</reference>
<keyword evidence="4" id="KW-1185">Reference proteome</keyword>
<dbReference type="PANTHER" id="PTHR16026:SF0">
    <property type="entry name" value="CARTILAGE ACIDIC PROTEIN 1"/>
    <property type="match status" value="1"/>
</dbReference>
<name>A0ABX5Y1R7_9BACT</name>
<keyword evidence="2" id="KW-0812">Transmembrane</keyword>
<protein>
    <submittedName>
        <fullName evidence="3">Tetratricopeptide repeat protein</fullName>
    </submittedName>
</protein>
<dbReference type="SUPFAM" id="SSF48452">
    <property type="entry name" value="TPR-like"/>
    <property type="match status" value="1"/>
</dbReference>
<dbReference type="PANTHER" id="PTHR16026">
    <property type="entry name" value="CARTILAGE ACIDIC PROTEIN 1"/>
    <property type="match status" value="1"/>
</dbReference>
<evidence type="ECO:0000313" key="4">
    <source>
        <dbReference type="Proteomes" id="UP000318081"/>
    </source>
</evidence>